<dbReference type="InterPro" id="IPR045584">
    <property type="entry name" value="Pilin-like"/>
</dbReference>
<dbReference type="Proteomes" id="UP000264605">
    <property type="component" value="Chromosome"/>
</dbReference>
<keyword evidence="6 11" id="KW-0812">Transmembrane</keyword>
<keyword evidence="3" id="KW-1003">Cell membrane</keyword>
<evidence type="ECO:0000256" key="10">
    <source>
        <dbReference type="ARBA" id="ARBA00030775"/>
    </source>
</evidence>
<gene>
    <name evidence="13" type="ORF">D0907_11020</name>
</gene>
<dbReference type="GO" id="GO:0015627">
    <property type="term" value="C:type II protein secretion system complex"/>
    <property type="evidence" value="ECO:0007669"/>
    <property type="project" value="InterPro"/>
</dbReference>
<dbReference type="InterPro" id="IPR012902">
    <property type="entry name" value="N_methyl_site"/>
</dbReference>
<evidence type="ECO:0000256" key="8">
    <source>
        <dbReference type="ARBA" id="ARBA00023136"/>
    </source>
</evidence>
<keyword evidence="7 11" id="KW-1133">Transmembrane helix</keyword>
<feature type="transmembrane region" description="Helical" evidence="11">
    <location>
        <begin position="12"/>
        <end position="34"/>
    </location>
</feature>
<evidence type="ECO:0000256" key="11">
    <source>
        <dbReference type="SAM" id="Phobius"/>
    </source>
</evidence>
<evidence type="ECO:0000256" key="2">
    <source>
        <dbReference type="ARBA" id="ARBA00021549"/>
    </source>
</evidence>
<keyword evidence="8 11" id="KW-0472">Membrane</keyword>
<protein>
    <recommendedName>
        <fullName evidence="2">Type II secretion system protein H</fullName>
    </recommendedName>
    <alternativeName>
        <fullName evidence="10">General secretion pathway protein H</fullName>
    </alternativeName>
</protein>
<evidence type="ECO:0000256" key="3">
    <source>
        <dbReference type="ARBA" id="ARBA00022475"/>
    </source>
</evidence>
<evidence type="ECO:0000256" key="5">
    <source>
        <dbReference type="ARBA" id="ARBA00022519"/>
    </source>
</evidence>
<dbReference type="KEGG" id="pdj:D0907_11020"/>
<evidence type="ECO:0000313" key="13">
    <source>
        <dbReference type="EMBL" id="AXV66853.1"/>
    </source>
</evidence>
<organism evidence="13 14">
    <name type="scientific">Pseudoalteromonas lipolytica</name>
    <dbReference type="NCBI Taxonomy" id="570156"/>
    <lineage>
        <taxon>Bacteria</taxon>
        <taxon>Pseudomonadati</taxon>
        <taxon>Pseudomonadota</taxon>
        <taxon>Gammaproteobacteria</taxon>
        <taxon>Alteromonadales</taxon>
        <taxon>Pseudoalteromonadaceae</taxon>
        <taxon>Pseudoalteromonas</taxon>
    </lineage>
</organism>
<dbReference type="SUPFAM" id="SSF54523">
    <property type="entry name" value="Pili subunits"/>
    <property type="match status" value="1"/>
</dbReference>
<dbReference type="InterPro" id="IPR022346">
    <property type="entry name" value="T2SS_GspH"/>
</dbReference>
<dbReference type="Pfam" id="PF12019">
    <property type="entry name" value="GspH"/>
    <property type="match status" value="1"/>
</dbReference>
<evidence type="ECO:0000256" key="6">
    <source>
        <dbReference type="ARBA" id="ARBA00022692"/>
    </source>
</evidence>
<dbReference type="AlphaFoldDB" id="A0AAD0S353"/>
<comment type="subcellular location">
    <subcellularLocation>
        <location evidence="1">Cell inner membrane</location>
        <topology evidence="1">Single-pass membrane protein</topology>
    </subcellularLocation>
</comment>
<reference evidence="13 14" key="1">
    <citation type="submission" date="2018-08" db="EMBL/GenBank/DDBJ databases">
        <title>Draft genome sequence of Pseudoalteromonas donghaensis HJ51.</title>
        <authorList>
            <person name="Oh J."/>
            <person name="Roh D."/>
        </authorList>
    </citation>
    <scope>NUCLEOTIDE SEQUENCE [LARGE SCALE GENOMIC DNA]</scope>
    <source>
        <strain evidence="13 14">HJ51</strain>
    </source>
</reference>
<dbReference type="NCBIfam" id="TIGR02532">
    <property type="entry name" value="IV_pilin_GFxxxE"/>
    <property type="match status" value="1"/>
</dbReference>
<dbReference type="Gene3D" id="3.55.40.10">
    <property type="entry name" value="minor pseudopilin epsh domain"/>
    <property type="match status" value="1"/>
</dbReference>
<evidence type="ECO:0000256" key="7">
    <source>
        <dbReference type="ARBA" id="ARBA00022989"/>
    </source>
</evidence>
<evidence type="ECO:0000259" key="12">
    <source>
        <dbReference type="Pfam" id="PF12019"/>
    </source>
</evidence>
<accession>A0AAD0S353</accession>
<evidence type="ECO:0000256" key="9">
    <source>
        <dbReference type="ARBA" id="ARBA00025772"/>
    </source>
</evidence>
<dbReference type="GeneID" id="99505997"/>
<proteinExistence type="inferred from homology"/>
<keyword evidence="5" id="KW-0997">Cell inner membrane</keyword>
<dbReference type="GO" id="GO:0015628">
    <property type="term" value="P:protein secretion by the type II secretion system"/>
    <property type="evidence" value="ECO:0007669"/>
    <property type="project" value="InterPro"/>
</dbReference>
<name>A0AAD0S353_9GAMM</name>
<dbReference type="GO" id="GO:0005886">
    <property type="term" value="C:plasma membrane"/>
    <property type="evidence" value="ECO:0007669"/>
    <property type="project" value="UniProtKB-SubCell"/>
</dbReference>
<evidence type="ECO:0000256" key="1">
    <source>
        <dbReference type="ARBA" id="ARBA00004377"/>
    </source>
</evidence>
<dbReference type="RefSeq" id="WP_118844809.1">
    <property type="nucleotide sequence ID" value="NZ_CP032090.1"/>
</dbReference>
<dbReference type="EMBL" id="CP032090">
    <property type="protein sequence ID" value="AXV66853.1"/>
    <property type="molecule type" value="Genomic_DNA"/>
</dbReference>
<comment type="similarity">
    <text evidence="9">Belongs to the GSP H family.</text>
</comment>
<evidence type="ECO:0000256" key="4">
    <source>
        <dbReference type="ARBA" id="ARBA00022481"/>
    </source>
</evidence>
<evidence type="ECO:0000313" key="14">
    <source>
        <dbReference type="Proteomes" id="UP000264605"/>
    </source>
</evidence>
<feature type="domain" description="General secretion pathway GspH" evidence="12">
    <location>
        <begin position="54"/>
        <end position="165"/>
    </location>
</feature>
<keyword evidence="4" id="KW-0488">Methylation</keyword>
<sequence length="177" mass="20067">MKTLNTLHHRNGATLIESLVVLSIVAILMNIALFEYKPYLAKSRLENRTHLVKRALSVSRHNAKTHSTYVTFCGLQENQCNREHWHKALTVFVDRGDIGVFDEGDTIIWELEAVDKLDMLTYPRHSITFRSDGTPVGFNNGTFVYCPEYKIASLKGLAISISSIGRIRLKDTNKCQS</sequence>